<name>A0A0P7DTP8_9GAMM</name>
<dbReference type="OrthoDB" id="9758472at2"/>
<keyword evidence="2" id="KW-0813">Transport</keyword>
<comment type="subcellular location">
    <subcellularLocation>
        <location evidence="1">Cell outer membrane</location>
        <topology evidence="1">Multi-pass membrane protein</topology>
    </subcellularLocation>
</comment>
<dbReference type="Proteomes" id="UP000050378">
    <property type="component" value="Unassembled WGS sequence"/>
</dbReference>
<evidence type="ECO:0000313" key="10">
    <source>
        <dbReference type="Proteomes" id="UP000050378"/>
    </source>
</evidence>
<dbReference type="EMBL" id="LJTC01000002">
    <property type="protein sequence ID" value="KPM84743.1"/>
    <property type="molecule type" value="Genomic_DNA"/>
</dbReference>
<dbReference type="InterPro" id="IPR039426">
    <property type="entry name" value="TonB-dep_rcpt-like"/>
</dbReference>
<evidence type="ECO:0000313" key="9">
    <source>
        <dbReference type="EMBL" id="KPM84743.1"/>
    </source>
</evidence>
<dbReference type="GO" id="GO:0015344">
    <property type="term" value="F:siderophore uptake transmembrane transporter activity"/>
    <property type="evidence" value="ECO:0007669"/>
    <property type="project" value="TreeGrafter"/>
</dbReference>
<gene>
    <name evidence="9" type="ORF">AOG27_02820</name>
</gene>
<keyword evidence="6" id="KW-0472">Membrane</keyword>
<dbReference type="RefSeq" id="WP_054551497.1">
    <property type="nucleotide sequence ID" value="NZ_LJTC01000002.1"/>
</dbReference>
<feature type="signal peptide" evidence="8">
    <location>
        <begin position="1"/>
        <end position="20"/>
    </location>
</feature>
<evidence type="ECO:0000256" key="4">
    <source>
        <dbReference type="ARBA" id="ARBA00022692"/>
    </source>
</evidence>
<evidence type="ECO:0000256" key="6">
    <source>
        <dbReference type="ARBA" id="ARBA00023136"/>
    </source>
</evidence>
<organism evidence="9 10">
    <name type="scientific">Pseudoalteromonas lipolytica</name>
    <dbReference type="NCBI Taxonomy" id="570156"/>
    <lineage>
        <taxon>Bacteria</taxon>
        <taxon>Pseudomonadati</taxon>
        <taxon>Pseudomonadota</taxon>
        <taxon>Gammaproteobacteria</taxon>
        <taxon>Alteromonadales</taxon>
        <taxon>Pseudoalteromonadaceae</taxon>
        <taxon>Pseudoalteromonas</taxon>
    </lineage>
</organism>
<reference evidence="9 10" key="1">
    <citation type="submission" date="2015-09" db="EMBL/GenBank/DDBJ databases">
        <title>Draft Genome Sequence of Pseudoalteromonas lipolytica UCD-48B.</title>
        <authorList>
            <person name="Krusor M."/>
            <person name="Coil D.A."/>
            <person name="Lang J.M."/>
            <person name="Eisen J.A."/>
            <person name="Alexiev A."/>
        </authorList>
    </citation>
    <scope>NUCLEOTIDE SEQUENCE [LARGE SCALE GENOMIC DNA]</scope>
    <source>
        <strain evidence="9 10">UCD-48B</strain>
    </source>
</reference>
<comment type="caution">
    <text evidence="9">The sequence shown here is derived from an EMBL/GenBank/DDBJ whole genome shotgun (WGS) entry which is preliminary data.</text>
</comment>
<proteinExistence type="predicted"/>
<dbReference type="SUPFAM" id="SSF56935">
    <property type="entry name" value="Porins"/>
    <property type="match status" value="1"/>
</dbReference>
<evidence type="ECO:0000256" key="2">
    <source>
        <dbReference type="ARBA" id="ARBA00022448"/>
    </source>
</evidence>
<keyword evidence="5 8" id="KW-0732">Signal</keyword>
<keyword evidence="9" id="KW-0675">Receptor</keyword>
<feature type="chain" id="PRO_5006138039" evidence="8">
    <location>
        <begin position="21"/>
        <end position="612"/>
    </location>
</feature>
<dbReference type="PANTHER" id="PTHR30069">
    <property type="entry name" value="TONB-DEPENDENT OUTER MEMBRANE RECEPTOR"/>
    <property type="match status" value="1"/>
</dbReference>
<keyword evidence="3" id="KW-1134">Transmembrane beta strand</keyword>
<dbReference type="InterPro" id="IPR036942">
    <property type="entry name" value="Beta-barrel_TonB_sf"/>
</dbReference>
<keyword evidence="7" id="KW-0998">Cell outer membrane</keyword>
<dbReference type="PATRIC" id="fig|570156.3.peg.560"/>
<dbReference type="GO" id="GO:0009279">
    <property type="term" value="C:cell outer membrane"/>
    <property type="evidence" value="ECO:0007669"/>
    <property type="project" value="UniProtKB-SubCell"/>
</dbReference>
<dbReference type="Gene3D" id="2.40.170.20">
    <property type="entry name" value="TonB-dependent receptor, beta-barrel domain"/>
    <property type="match status" value="1"/>
</dbReference>
<evidence type="ECO:0000256" key="8">
    <source>
        <dbReference type="SAM" id="SignalP"/>
    </source>
</evidence>
<sequence>MVRAVQLTLPALFVTCSVLAEDTNNIEQITVEVSATANKEPVGTFDAPVSNLEYDPRVDLQSRNMAEAQADVTIRGGIFENTGFRVGSSTLFDPQSGHYFAEIPIAPQMLTGPSVLTGADNALYGMNSSVGTVSFGWRPITSTGSVSLGTGTNGFNLQSIHAAHSQKLDSKPDWRLGIEGEYSHSKSDGSIDNGDHDFERASARVQIASDTSQTDLMFGRQEKFFGWPNLYTPFNFNETEDLETKLFMLNHKQMYGESNTFEVTGYYRKHNDHYVLSRENPAIFEAFHETTVKSLALSGRHRLNNRYAINYAGQFIADEIESTSLENNFTSRNYTKLSILPEYKSALTANKELTVRIGAAFDNTNHDSSDTSFIADASLKVANHNGGEHTWYASYAEATQVPGYTAIGGSETGGLFRSNYSLERETTDNLELGLLIEQSSWRLDSAIFYRKDKNLTDWTYRFDATSARFANPVDIDTLGVEFLANKSFESTELIASYTYLEKSEDYGAADIDASFYALNYPDHRVTLGAVWQPMDVLELRIDNEWRKQHSNRLRNSDDEAFFTQLTLKFTPAQLDNVFVTFAADNIWDESFEEVPGTPGRGEQYTLSATYTW</sequence>
<protein>
    <submittedName>
        <fullName evidence="9">TonB-dependent receptor</fullName>
    </submittedName>
</protein>
<evidence type="ECO:0000256" key="3">
    <source>
        <dbReference type="ARBA" id="ARBA00022452"/>
    </source>
</evidence>
<dbReference type="STRING" id="570156.AOG27_02820"/>
<keyword evidence="4" id="KW-0812">Transmembrane</keyword>
<dbReference type="AlphaFoldDB" id="A0A0P7DTP8"/>
<accession>A0A0P7DTP8</accession>
<dbReference type="PANTHER" id="PTHR30069:SF29">
    <property type="entry name" value="HEMOGLOBIN AND HEMOGLOBIN-HAPTOGLOBIN-BINDING PROTEIN 1-RELATED"/>
    <property type="match status" value="1"/>
</dbReference>
<evidence type="ECO:0000256" key="1">
    <source>
        <dbReference type="ARBA" id="ARBA00004571"/>
    </source>
</evidence>
<dbReference type="GO" id="GO:0044718">
    <property type="term" value="P:siderophore transmembrane transport"/>
    <property type="evidence" value="ECO:0007669"/>
    <property type="project" value="TreeGrafter"/>
</dbReference>
<evidence type="ECO:0000256" key="5">
    <source>
        <dbReference type="ARBA" id="ARBA00022729"/>
    </source>
</evidence>
<evidence type="ECO:0000256" key="7">
    <source>
        <dbReference type="ARBA" id="ARBA00023237"/>
    </source>
</evidence>